<keyword evidence="1" id="KW-0472">Membrane</keyword>
<gene>
    <name evidence="2" type="ORF">EMEDMD4_1310007</name>
</gene>
<accession>A0A508WRY3</accession>
<dbReference type="AlphaFoldDB" id="A0A508WRY3"/>
<evidence type="ECO:0000313" key="2">
    <source>
        <dbReference type="EMBL" id="VTZ60013.1"/>
    </source>
</evidence>
<feature type="transmembrane region" description="Helical" evidence="1">
    <location>
        <begin position="12"/>
        <end position="35"/>
    </location>
</feature>
<reference evidence="2" key="1">
    <citation type="submission" date="2019-06" db="EMBL/GenBank/DDBJ databases">
        <authorList>
            <person name="Le Quere A."/>
            <person name="Colella S."/>
        </authorList>
    </citation>
    <scope>NUCLEOTIDE SEQUENCE</scope>
    <source>
        <strain evidence="2">EmedicaeMD41</strain>
    </source>
</reference>
<sequence>MEYKKGGFPNPLMAGLSARIIATMGMPVLLYRWYFGAYGVRSFERSMLGSAGTSLSVRVRLPISRGALTGSTRCEITADGHGDFYLQRNAIEIAFELDQGVSVRAKHNA</sequence>
<evidence type="ECO:0000256" key="1">
    <source>
        <dbReference type="SAM" id="Phobius"/>
    </source>
</evidence>
<proteinExistence type="predicted"/>
<organism evidence="2">
    <name type="scientific">Sinorhizobium medicae</name>
    <dbReference type="NCBI Taxonomy" id="110321"/>
    <lineage>
        <taxon>Bacteria</taxon>
        <taxon>Pseudomonadati</taxon>
        <taxon>Pseudomonadota</taxon>
        <taxon>Alphaproteobacteria</taxon>
        <taxon>Hyphomicrobiales</taxon>
        <taxon>Rhizobiaceae</taxon>
        <taxon>Sinorhizobium/Ensifer group</taxon>
        <taxon>Sinorhizobium</taxon>
    </lineage>
</organism>
<keyword evidence="1" id="KW-0812">Transmembrane</keyword>
<name>A0A508WRY3_9HYPH</name>
<keyword evidence="1" id="KW-1133">Transmembrane helix</keyword>
<dbReference type="Proteomes" id="UP000507954">
    <property type="component" value="Unassembled WGS sequence"/>
</dbReference>
<dbReference type="EMBL" id="CABFNB010000037">
    <property type="protein sequence ID" value="VTZ60013.1"/>
    <property type="molecule type" value="Genomic_DNA"/>
</dbReference>
<protein>
    <submittedName>
        <fullName evidence="2">Uncharacterized protein</fullName>
    </submittedName>
</protein>